<feature type="region of interest" description="Disordered" evidence="1">
    <location>
        <begin position="299"/>
        <end position="349"/>
    </location>
</feature>
<feature type="region of interest" description="Disordered" evidence="1">
    <location>
        <begin position="361"/>
        <end position="408"/>
    </location>
</feature>
<evidence type="ECO:0008006" key="4">
    <source>
        <dbReference type="Google" id="ProtNLM"/>
    </source>
</evidence>
<proteinExistence type="predicted"/>
<feature type="compositionally biased region" description="Acidic residues" evidence="1">
    <location>
        <begin position="337"/>
        <end position="347"/>
    </location>
</feature>
<evidence type="ECO:0000313" key="3">
    <source>
        <dbReference type="Proteomes" id="UP000327013"/>
    </source>
</evidence>
<dbReference type="EMBL" id="VIBQ01000016">
    <property type="protein sequence ID" value="KAB8356517.1"/>
    <property type="molecule type" value="Genomic_DNA"/>
</dbReference>
<keyword evidence="3" id="KW-1185">Reference proteome</keyword>
<comment type="caution">
    <text evidence="2">The sequence shown here is derived from an EMBL/GenBank/DDBJ whole genome shotgun (WGS) entry which is preliminary data.</text>
</comment>
<dbReference type="Proteomes" id="UP000327013">
    <property type="component" value="Unassembled WGS sequence"/>
</dbReference>
<evidence type="ECO:0000256" key="1">
    <source>
        <dbReference type="SAM" id="MobiDB-lite"/>
    </source>
</evidence>
<accession>A0A5N6KXJ5</accession>
<feature type="compositionally biased region" description="Acidic residues" evidence="1">
    <location>
        <begin position="372"/>
        <end position="387"/>
    </location>
</feature>
<dbReference type="AlphaFoldDB" id="A0A5N6KXJ5"/>
<evidence type="ECO:0000313" key="2">
    <source>
        <dbReference type="EMBL" id="KAB8356517.1"/>
    </source>
</evidence>
<name>A0A5N6KXJ5_9ROSI</name>
<reference evidence="2 3" key="1">
    <citation type="submission" date="2019-06" db="EMBL/GenBank/DDBJ databases">
        <title>A chromosomal-level reference genome of Carpinus fangiana (Coryloideae, Betulaceae).</title>
        <authorList>
            <person name="Yang X."/>
            <person name="Wang Z."/>
            <person name="Zhang L."/>
            <person name="Hao G."/>
            <person name="Liu J."/>
            <person name="Yang Y."/>
        </authorList>
    </citation>
    <scope>NUCLEOTIDE SEQUENCE [LARGE SCALE GENOMIC DNA]</scope>
    <source>
        <strain evidence="2">Cfa_2016G</strain>
        <tissue evidence="2">Leaf</tissue>
    </source>
</reference>
<sequence>MSDEEDDFAGAACREAVFVPADVEPSVVYVRHPGYPGRNNVLYKADAYTVDAQNVGWVLRQTVQDILMGFTGNTEVGFINCSREPQGRVVTQKYLRTGRDYYFHLGPNSGTVPKLFAVIPWFRLLPFEREQLGSHWRDVSQPQRCESFSTGECIMGGGTDGTEKCHVVPESEEKFWMEHRLGECALRAGSDTSGYLTMNDANIIRLESTLHEVLDNNKSYFFYPWKGQYRIYFFRRSIRLARVYHGRALRGGIDTVPPEYFYLRMMFNAFMVLQQEFLFQGGARLVRDENGKEVTKTSTELLMERKAQSASTSGRKRKSASPDKALSRSHSQPQVEGVEDADSDVFGEDGTLVRDVQNVGLKRKRRRRPVTEEDPDSGYEGFEDQEEHNERMKRKYGPNRDILDRGRMMTRKLDEDKRVIARKEEGMKEWIERKIAMETNNVSIEDS</sequence>
<protein>
    <recommendedName>
        <fullName evidence="4">HNH nuclease domain-containing protein</fullName>
    </recommendedName>
</protein>
<dbReference type="OrthoDB" id="4181608at2759"/>
<organism evidence="2 3">
    <name type="scientific">Carpinus fangiana</name>
    <dbReference type="NCBI Taxonomy" id="176857"/>
    <lineage>
        <taxon>Eukaryota</taxon>
        <taxon>Viridiplantae</taxon>
        <taxon>Streptophyta</taxon>
        <taxon>Embryophyta</taxon>
        <taxon>Tracheophyta</taxon>
        <taxon>Spermatophyta</taxon>
        <taxon>Magnoliopsida</taxon>
        <taxon>eudicotyledons</taxon>
        <taxon>Gunneridae</taxon>
        <taxon>Pentapetalae</taxon>
        <taxon>rosids</taxon>
        <taxon>fabids</taxon>
        <taxon>Fagales</taxon>
        <taxon>Betulaceae</taxon>
        <taxon>Carpinus</taxon>
    </lineage>
</organism>
<gene>
    <name evidence="2" type="ORF">FH972_024100</name>
</gene>